<dbReference type="PANTHER" id="PTHR23530">
    <property type="entry name" value="TRANSPORT PROTEIN-RELATED"/>
    <property type="match status" value="1"/>
</dbReference>
<name>A0A8J6JL32_9FIRM</name>
<dbReference type="EMBL" id="JACOPQ010000004">
    <property type="protein sequence ID" value="MBC5736784.1"/>
    <property type="molecule type" value="Genomic_DNA"/>
</dbReference>
<dbReference type="AlphaFoldDB" id="A0A8J6JL32"/>
<feature type="transmembrane region" description="Helical" evidence="2">
    <location>
        <begin position="254"/>
        <end position="278"/>
    </location>
</feature>
<dbReference type="PANTHER" id="PTHR23530:SF1">
    <property type="entry name" value="PERMEASE, MAJOR FACILITATOR SUPERFAMILY-RELATED"/>
    <property type="match status" value="1"/>
</dbReference>
<dbReference type="Proteomes" id="UP000607645">
    <property type="component" value="Unassembled WGS sequence"/>
</dbReference>
<feature type="transmembrane region" description="Helical" evidence="2">
    <location>
        <begin position="340"/>
        <end position="365"/>
    </location>
</feature>
<feature type="transmembrane region" description="Helical" evidence="2">
    <location>
        <begin position="138"/>
        <end position="157"/>
    </location>
</feature>
<dbReference type="CDD" id="cd06174">
    <property type="entry name" value="MFS"/>
    <property type="match status" value="1"/>
</dbReference>
<dbReference type="GO" id="GO:0022857">
    <property type="term" value="F:transmembrane transporter activity"/>
    <property type="evidence" value="ECO:0007669"/>
    <property type="project" value="InterPro"/>
</dbReference>
<evidence type="ECO:0000256" key="1">
    <source>
        <dbReference type="ARBA" id="ARBA00004651"/>
    </source>
</evidence>
<dbReference type="InterPro" id="IPR036259">
    <property type="entry name" value="MFS_trans_sf"/>
</dbReference>
<dbReference type="Pfam" id="PF07690">
    <property type="entry name" value="MFS_1"/>
    <property type="match status" value="1"/>
</dbReference>
<evidence type="ECO:0000313" key="3">
    <source>
        <dbReference type="EMBL" id="MBC5736784.1"/>
    </source>
</evidence>
<feature type="transmembrane region" description="Helical" evidence="2">
    <location>
        <begin position="285"/>
        <end position="305"/>
    </location>
</feature>
<dbReference type="Gene3D" id="1.20.1250.20">
    <property type="entry name" value="MFS general substrate transporter like domains"/>
    <property type="match status" value="1"/>
</dbReference>
<keyword evidence="2" id="KW-0472">Membrane</keyword>
<accession>A0A8J6JL32</accession>
<reference evidence="3" key="1">
    <citation type="submission" date="2020-08" db="EMBL/GenBank/DDBJ databases">
        <title>Genome public.</title>
        <authorList>
            <person name="Liu C."/>
            <person name="Sun Q."/>
        </authorList>
    </citation>
    <scope>NUCLEOTIDE SEQUENCE</scope>
    <source>
        <strain evidence="3">NSJ-52</strain>
    </source>
</reference>
<feature type="transmembrane region" description="Helical" evidence="2">
    <location>
        <begin position="222"/>
        <end position="242"/>
    </location>
</feature>
<keyword evidence="2" id="KW-0812">Transmembrane</keyword>
<gene>
    <name evidence="3" type="ORF">H8S62_07135</name>
</gene>
<dbReference type="RefSeq" id="WP_186918868.1">
    <property type="nucleotide sequence ID" value="NZ_JACOPQ010000004.1"/>
</dbReference>
<evidence type="ECO:0000256" key="2">
    <source>
        <dbReference type="SAM" id="Phobius"/>
    </source>
</evidence>
<dbReference type="InterPro" id="IPR011701">
    <property type="entry name" value="MFS"/>
</dbReference>
<feature type="transmembrane region" description="Helical" evidence="2">
    <location>
        <begin position="163"/>
        <end position="181"/>
    </location>
</feature>
<comment type="caution">
    <text evidence="3">The sequence shown here is derived from an EMBL/GenBank/DDBJ whole genome shotgun (WGS) entry which is preliminary data.</text>
</comment>
<dbReference type="InterPro" id="IPR053160">
    <property type="entry name" value="MFS_DHA3_Transporter"/>
</dbReference>
<sequence length="366" mass="38240">MKLKQQIRRLLALECVGYFRPAGCVWVLLLAGRGFSLAEIGLAEGFFHLVSMICEIPSGMLADLLGRKRTLAAGQIMSGLSAAAMLLSDTMAGVCLGMALSAMGYNLASGTREAITYDSLVAYGVEEGYLKLSSRQNVVYRLTAAAAMLCAGATAAVGYRLAYAADILFALAGTCAALSLWEPVVTKGQRERENAPLRGLWSRLRAYLGETLRFLREHPRTLGLMLFNALVGAFATLLGFYLQDALPGAGAHPALLGPLLVAVGLGGAAGSHAAAGLARLPYRTAAVFSCAAIACGYLMAASNMLPLMAAGGFLAVAGDDCLQTLTDARLNQGLPSDQRATLISVSSMCFSLMMVVLSPLTGALVS</sequence>
<protein>
    <submittedName>
        <fullName evidence="3">MFS transporter</fullName>
    </submittedName>
</protein>
<organism evidence="3 4">
    <name type="scientific">Lawsonibacter faecis</name>
    <dbReference type="NCBI Taxonomy" id="2763052"/>
    <lineage>
        <taxon>Bacteria</taxon>
        <taxon>Bacillati</taxon>
        <taxon>Bacillota</taxon>
        <taxon>Clostridia</taxon>
        <taxon>Eubacteriales</taxon>
        <taxon>Oscillospiraceae</taxon>
        <taxon>Lawsonibacter</taxon>
    </lineage>
</organism>
<keyword evidence="2" id="KW-1133">Transmembrane helix</keyword>
<proteinExistence type="predicted"/>
<dbReference type="GO" id="GO:0005886">
    <property type="term" value="C:plasma membrane"/>
    <property type="evidence" value="ECO:0007669"/>
    <property type="project" value="UniProtKB-SubCell"/>
</dbReference>
<comment type="subcellular location">
    <subcellularLocation>
        <location evidence="1">Cell membrane</location>
        <topology evidence="1">Multi-pass membrane protein</topology>
    </subcellularLocation>
</comment>
<dbReference type="SUPFAM" id="SSF103473">
    <property type="entry name" value="MFS general substrate transporter"/>
    <property type="match status" value="1"/>
</dbReference>
<keyword evidence="4" id="KW-1185">Reference proteome</keyword>
<evidence type="ECO:0000313" key="4">
    <source>
        <dbReference type="Proteomes" id="UP000607645"/>
    </source>
</evidence>